<dbReference type="AlphaFoldDB" id="A0A2P8AJN5"/>
<sequence length="849" mass="96809">MKEGKFKRTASKSSTGACDSKDLDLRNFELVAPLCNPFPFNDGSYYHLTYFSKPVDTARERTLSPPARKEARKEDGSDVRWFEKDVESGDIKRVADNPEDSEAGEVRRRLGEMTARMRQYDASIDSKEYHDTVLDAFPEEERRTVAKLLAEERKRKGEEEKSLRIQLPRNEATEPILRRLNKHVVLLTEKPEDATLRKDLWKWYKRAKKNIPGLDSGIPDAAWHVLWRSVAEKTDDNVYREERLLELSQGMAQAGVVLLPEEAEAKYEAMVMRGESEEAVLQWRREYERLQGKDQSNLQHGIKLFAAVGEIRKGFRIVRQYLQQFPQADPRVLHPLVQASIQTNNDHMAYALYMMLRDKLGGKMEMKDYDVIIARFLSYSKKDLALAVFRDMMIQGTRSVQKKQITLEEEQKLREDTMRRIDVLHAQSISGQEINEVSQNALASLPVQWQNKFFFGSWIKKLIGMDDLDGATKVVELMYQRGIAPDATHVNGIVGGLMRSNVREQEDRGQSVAWAMIYRRIAYVTSRSGHDLDILRDFDSIAADSDTSVQKLPLDLSRPVPHANMETFNVLGLHYLLTSQWPQLQHLRRMLKPANIPMSSFFMDHLLYMQLYTNGPSPMWSDFLHYTKATNPDMETFNALWHASQEITNPIKRLDAGTFPPPRALFKIMTDWRATLNHRLLDKMTANFTGEIYARIIATFCNQKDFAGCIVAMHAVHAHFGVAPDGDVAGLVVTGLSNVYEGTVPQVRMRRGRRQMRRDGGKTSAVEQVLALVRERRAERLRREGVDVEEMDEAAVAEENVNALSELVRTVLVRIQRDPAEVDEAVRAASVEMGVAGLPLGDVEASGVS</sequence>
<reference evidence="1 2" key="1">
    <citation type="submission" date="2017-05" db="EMBL/GenBank/DDBJ databases">
        <title>Draft genome sequence of Elsinoe australis.</title>
        <authorList>
            <person name="Cheng Q."/>
        </authorList>
    </citation>
    <scope>NUCLEOTIDE SEQUENCE [LARGE SCALE GENOMIC DNA]</scope>
    <source>
        <strain evidence="1 2">NL1</strain>
    </source>
</reference>
<accession>A0A2P8AJN5</accession>
<protein>
    <recommendedName>
        <fullName evidence="3">Pentatricopeptide repeat protein</fullName>
    </recommendedName>
</protein>
<proteinExistence type="predicted"/>
<gene>
    <name evidence="1" type="ORF">B9Z65_838</name>
</gene>
<evidence type="ECO:0000313" key="1">
    <source>
        <dbReference type="EMBL" id="PSK60688.1"/>
    </source>
</evidence>
<dbReference type="Proteomes" id="UP000243723">
    <property type="component" value="Unassembled WGS sequence"/>
</dbReference>
<keyword evidence="2" id="KW-1185">Reference proteome</keyword>
<comment type="caution">
    <text evidence="1">The sequence shown here is derived from an EMBL/GenBank/DDBJ whole genome shotgun (WGS) entry which is preliminary data.</text>
</comment>
<dbReference type="OrthoDB" id="185373at2759"/>
<name>A0A2P8AJN5_9PEZI</name>
<organism evidence="1 2">
    <name type="scientific">Elsinoe australis</name>
    <dbReference type="NCBI Taxonomy" id="40998"/>
    <lineage>
        <taxon>Eukaryota</taxon>
        <taxon>Fungi</taxon>
        <taxon>Dikarya</taxon>
        <taxon>Ascomycota</taxon>
        <taxon>Pezizomycotina</taxon>
        <taxon>Dothideomycetes</taxon>
        <taxon>Dothideomycetidae</taxon>
        <taxon>Myriangiales</taxon>
        <taxon>Elsinoaceae</taxon>
        <taxon>Elsinoe</taxon>
    </lineage>
</organism>
<evidence type="ECO:0000313" key="2">
    <source>
        <dbReference type="Proteomes" id="UP000243723"/>
    </source>
</evidence>
<evidence type="ECO:0008006" key="3">
    <source>
        <dbReference type="Google" id="ProtNLM"/>
    </source>
</evidence>
<dbReference type="EMBL" id="NHZQ01000003">
    <property type="protein sequence ID" value="PSK60688.1"/>
    <property type="molecule type" value="Genomic_DNA"/>
</dbReference>